<organism evidence="2 3">
    <name type="scientific">Mangrovactinospora gilvigrisea</name>
    <dbReference type="NCBI Taxonomy" id="1428644"/>
    <lineage>
        <taxon>Bacteria</taxon>
        <taxon>Bacillati</taxon>
        <taxon>Actinomycetota</taxon>
        <taxon>Actinomycetes</taxon>
        <taxon>Kitasatosporales</taxon>
        <taxon>Streptomycetaceae</taxon>
        <taxon>Mangrovactinospora</taxon>
    </lineage>
</organism>
<evidence type="ECO:0000313" key="3">
    <source>
        <dbReference type="Proteomes" id="UP000243342"/>
    </source>
</evidence>
<feature type="domain" description="Rhodanese" evidence="1">
    <location>
        <begin position="28"/>
        <end position="60"/>
    </location>
</feature>
<dbReference type="Proteomes" id="UP000243342">
    <property type="component" value="Unassembled WGS sequence"/>
</dbReference>
<keyword evidence="3" id="KW-1185">Reference proteome</keyword>
<dbReference type="InterPro" id="IPR001763">
    <property type="entry name" value="Rhodanese-like_dom"/>
</dbReference>
<dbReference type="OrthoDB" id="8419617at2"/>
<sequence length="184" mass="20389">MSNDNAQHHQVTAPAAILVAGGPGSGKSTAAQVLRERGVDSVDLDFGYARWEDADGSPVPFPAEPTRGWLDAHRWQWQVDLLDAALADRGSGPTVFTGTARNMFELLDRFDLVLLLRMDDATRRTRLADPQRANVFGRVGDTAAWSAWWHKTVEDELLKRRTQVIDAAEPIDSVVADILRCLNR</sequence>
<dbReference type="Gene3D" id="3.40.50.300">
    <property type="entry name" value="P-loop containing nucleotide triphosphate hydrolases"/>
    <property type="match status" value="1"/>
</dbReference>
<dbReference type="EMBL" id="MLCF01000066">
    <property type="protein sequence ID" value="OIV37033.1"/>
    <property type="molecule type" value="Genomic_DNA"/>
</dbReference>
<dbReference type="AlphaFoldDB" id="A0A1J7BUA3"/>
<name>A0A1J7BUA3_9ACTN</name>
<evidence type="ECO:0000259" key="1">
    <source>
        <dbReference type="PROSITE" id="PS50206"/>
    </source>
</evidence>
<accession>A0A1J7BUA3</accession>
<dbReference type="RefSeq" id="WP_071657009.1">
    <property type="nucleotide sequence ID" value="NZ_MLCF01000066.1"/>
</dbReference>
<gene>
    <name evidence="2" type="ORF">BIV57_13150</name>
</gene>
<dbReference type="PROSITE" id="PS50206">
    <property type="entry name" value="RHODANESE_3"/>
    <property type="match status" value="1"/>
</dbReference>
<dbReference type="SUPFAM" id="SSF52540">
    <property type="entry name" value="P-loop containing nucleoside triphosphate hydrolases"/>
    <property type="match status" value="1"/>
</dbReference>
<comment type="caution">
    <text evidence="2">The sequence shown here is derived from an EMBL/GenBank/DDBJ whole genome shotgun (WGS) entry which is preliminary data.</text>
</comment>
<reference evidence="2 3" key="1">
    <citation type="submission" date="2016-10" db="EMBL/GenBank/DDBJ databases">
        <title>Genome sequence of Streptomyces gilvigriseus MUSC 26.</title>
        <authorList>
            <person name="Lee L.-H."/>
            <person name="Ser H.-L."/>
        </authorList>
    </citation>
    <scope>NUCLEOTIDE SEQUENCE [LARGE SCALE GENOMIC DNA]</scope>
    <source>
        <strain evidence="2 3">MUSC 26</strain>
    </source>
</reference>
<protein>
    <recommendedName>
        <fullName evidence="1">Rhodanese domain-containing protein</fullName>
    </recommendedName>
</protein>
<dbReference type="InterPro" id="IPR027417">
    <property type="entry name" value="P-loop_NTPase"/>
</dbReference>
<evidence type="ECO:0000313" key="2">
    <source>
        <dbReference type="EMBL" id="OIV37033.1"/>
    </source>
</evidence>
<proteinExistence type="predicted"/>
<dbReference type="Pfam" id="PF13238">
    <property type="entry name" value="AAA_18"/>
    <property type="match status" value="1"/>
</dbReference>
<dbReference type="STRING" id="1428644.BIV57_13150"/>